<gene>
    <name evidence="6" type="ORF">ACFOY2_54550</name>
</gene>
<evidence type="ECO:0000313" key="7">
    <source>
        <dbReference type="Proteomes" id="UP001595851"/>
    </source>
</evidence>
<reference evidence="7" key="1">
    <citation type="journal article" date="2019" name="Int. J. Syst. Evol. Microbiol.">
        <title>The Global Catalogue of Microorganisms (GCM) 10K type strain sequencing project: providing services to taxonomists for standard genome sequencing and annotation.</title>
        <authorList>
            <consortium name="The Broad Institute Genomics Platform"/>
            <consortium name="The Broad Institute Genome Sequencing Center for Infectious Disease"/>
            <person name="Wu L."/>
            <person name="Ma J."/>
        </authorList>
    </citation>
    <scope>NUCLEOTIDE SEQUENCE [LARGE SCALE GENOMIC DNA]</scope>
    <source>
        <strain evidence="7">TBRC 1276</strain>
    </source>
</reference>
<evidence type="ECO:0000256" key="1">
    <source>
        <dbReference type="ARBA" id="ARBA00001957"/>
    </source>
</evidence>
<dbReference type="InterPro" id="IPR023213">
    <property type="entry name" value="CAT-like_dom_sf"/>
</dbReference>
<comment type="caution">
    <text evidence="6">The sequence shown here is derived from an EMBL/GenBank/DDBJ whole genome shotgun (WGS) entry which is preliminary data.</text>
</comment>
<organism evidence="6 7">
    <name type="scientific">Nonomuraea purpurea</name>
    <dbReference type="NCBI Taxonomy" id="1849276"/>
    <lineage>
        <taxon>Bacteria</taxon>
        <taxon>Bacillati</taxon>
        <taxon>Actinomycetota</taxon>
        <taxon>Actinomycetes</taxon>
        <taxon>Streptosporangiales</taxon>
        <taxon>Streptosporangiaceae</taxon>
        <taxon>Nonomuraea</taxon>
    </lineage>
</organism>
<dbReference type="PANTHER" id="PTHR45527">
    <property type="entry name" value="NONRIBOSOMAL PEPTIDE SYNTHETASE"/>
    <property type="match status" value="1"/>
</dbReference>
<dbReference type="SUPFAM" id="SSF52777">
    <property type="entry name" value="CoA-dependent acyltransferases"/>
    <property type="match status" value="2"/>
</dbReference>
<keyword evidence="7" id="KW-1185">Reference proteome</keyword>
<sequence length="597" mass="65982">MEFLGRADFQVKIRGHRIELGEVEAALTAFPGVRDAVAVAVGGRLAAAVVAGDGLPAGVEEFLRERLPGYMVPDQMLVLESFPLSGNGKIDRPAIGKLVESAVTGARGEVEPPSTAAEKEIAALWSDLLGVQTVGRDDGFFALGGDSLIATRLLGRMRAAGMHGAGLRALFDDPELKSFAAHVTLGEPADATPGIVADPDHRHDPFPATDVQRAYWMGRSAEFTLGSVGSHWYWEFDGSDVDLARLEQAWNTLLRRHEMLRAHFDADGNQRILPEAGHTRIPLTRGANALEDLRERLAHRIPDPTRWPLVAIEAVEYGDGRLRIGFSFDYIVLDALSIVTVFAELSALYRNPEAELRPVGVSFRDYVLTAGPRPDELDSAQAYWSERLDDLPPAPQLPLCVDPAKVERPHFVRRETRIAPTQWRRLRERAREHGVTPATVLAAAFAEVLSAWSARQDLTINLTLFDRREVHPDIDNILGDFTSLLLVGHRPRVGDSWLDLVTRLQQEVWSGMEHNAVSAIWVLRELARRTGQPAVSMPVVFTSALGLNDEITDMDLPFGEQIWGISQTPQVWLDCQVTEREGGLFVNWDAVEELFPA</sequence>
<dbReference type="SUPFAM" id="SSF47336">
    <property type="entry name" value="ACP-like"/>
    <property type="match status" value="1"/>
</dbReference>
<comment type="cofactor">
    <cofactor evidence="1">
        <name>pantetheine 4'-phosphate</name>
        <dbReference type="ChEBI" id="CHEBI:47942"/>
    </cofactor>
</comment>
<dbReference type="InterPro" id="IPR045851">
    <property type="entry name" value="AMP-bd_C_sf"/>
</dbReference>
<dbReference type="InterPro" id="IPR001242">
    <property type="entry name" value="Condensation_dom"/>
</dbReference>
<keyword evidence="4" id="KW-0436">Ligase</keyword>
<dbReference type="Proteomes" id="UP001595851">
    <property type="component" value="Unassembled WGS sequence"/>
</dbReference>
<keyword evidence="3" id="KW-0597">Phosphoprotein</keyword>
<dbReference type="Gene3D" id="3.30.559.10">
    <property type="entry name" value="Chloramphenicol acetyltransferase-like domain"/>
    <property type="match status" value="1"/>
</dbReference>
<keyword evidence="2" id="KW-0596">Phosphopantetheine</keyword>
<protein>
    <submittedName>
        <fullName evidence="6">Condensation domain-containing protein</fullName>
    </submittedName>
</protein>
<dbReference type="InterPro" id="IPR009081">
    <property type="entry name" value="PP-bd_ACP"/>
</dbReference>
<evidence type="ECO:0000256" key="4">
    <source>
        <dbReference type="ARBA" id="ARBA00022598"/>
    </source>
</evidence>
<accession>A0ABV8GUB0</accession>
<feature type="domain" description="Carrier" evidence="5">
    <location>
        <begin position="112"/>
        <end position="187"/>
    </location>
</feature>
<dbReference type="Pfam" id="PF13193">
    <property type="entry name" value="AMP-binding_C"/>
    <property type="match status" value="1"/>
</dbReference>
<dbReference type="CDD" id="cd19535">
    <property type="entry name" value="Cyc_NRPS"/>
    <property type="match status" value="1"/>
</dbReference>
<proteinExistence type="predicted"/>
<dbReference type="InterPro" id="IPR057737">
    <property type="entry name" value="Condensation_MtbB-like"/>
</dbReference>
<dbReference type="Gene3D" id="1.10.1200.10">
    <property type="entry name" value="ACP-like"/>
    <property type="match status" value="1"/>
</dbReference>
<dbReference type="Gene3D" id="3.30.559.30">
    <property type="entry name" value="Nonribosomal peptide synthetase, condensation domain"/>
    <property type="match status" value="1"/>
</dbReference>
<dbReference type="SUPFAM" id="SSF56801">
    <property type="entry name" value="Acetyl-CoA synthetase-like"/>
    <property type="match status" value="1"/>
</dbReference>
<name>A0ABV8GUB0_9ACTN</name>
<dbReference type="RefSeq" id="WP_379536100.1">
    <property type="nucleotide sequence ID" value="NZ_JBHSBI010000075.1"/>
</dbReference>
<dbReference type="Pfam" id="PF00668">
    <property type="entry name" value="Condensation"/>
    <property type="match status" value="1"/>
</dbReference>
<evidence type="ECO:0000259" key="5">
    <source>
        <dbReference type="PROSITE" id="PS50075"/>
    </source>
</evidence>
<evidence type="ECO:0000313" key="6">
    <source>
        <dbReference type="EMBL" id="MFC4016312.1"/>
    </source>
</evidence>
<dbReference type="Gene3D" id="3.30.300.30">
    <property type="match status" value="1"/>
</dbReference>
<dbReference type="PROSITE" id="PS50075">
    <property type="entry name" value="CARRIER"/>
    <property type="match status" value="1"/>
</dbReference>
<dbReference type="PROSITE" id="PS00012">
    <property type="entry name" value="PHOSPHOPANTETHEINE"/>
    <property type="match status" value="1"/>
</dbReference>
<dbReference type="Pfam" id="PF00550">
    <property type="entry name" value="PP-binding"/>
    <property type="match status" value="1"/>
</dbReference>
<evidence type="ECO:0000256" key="2">
    <source>
        <dbReference type="ARBA" id="ARBA00022450"/>
    </source>
</evidence>
<dbReference type="PANTHER" id="PTHR45527:SF10">
    <property type="entry name" value="PYOCHELIN SYNTHASE PCHF"/>
    <property type="match status" value="1"/>
</dbReference>
<evidence type="ECO:0000256" key="3">
    <source>
        <dbReference type="ARBA" id="ARBA00022553"/>
    </source>
</evidence>
<dbReference type="EMBL" id="JBHSBI010000075">
    <property type="protein sequence ID" value="MFC4016312.1"/>
    <property type="molecule type" value="Genomic_DNA"/>
</dbReference>
<dbReference type="InterPro" id="IPR036736">
    <property type="entry name" value="ACP-like_sf"/>
</dbReference>
<dbReference type="InterPro" id="IPR006162">
    <property type="entry name" value="Ppantetheine_attach_site"/>
</dbReference>
<feature type="non-terminal residue" evidence="6">
    <location>
        <position position="597"/>
    </location>
</feature>
<dbReference type="InterPro" id="IPR025110">
    <property type="entry name" value="AMP-bd_C"/>
</dbReference>